<gene>
    <name evidence="6" type="ORF">MRBLWS13_002067</name>
</gene>
<evidence type="ECO:0000256" key="2">
    <source>
        <dbReference type="ARBA" id="ARBA00022679"/>
    </source>
</evidence>
<dbReference type="Gene3D" id="3.90.1510.10">
    <property type="entry name" value="Glycerate kinase, domain 2"/>
    <property type="match status" value="1"/>
</dbReference>
<dbReference type="NCBIfam" id="TIGR00045">
    <property type="entry name" value="glycerate kinase"/>
    <property type="match status" value="1"/>
</dbReference>
<dbReference type="GO" id="GO:0031388">
    <property type="term" value="P:organic acid phosphorylation"/>
    <property type="evidence" value="ECO:0007669"/>
    <property type="project" value="UniProtKB-UniRule"/>
</dbReference>
<organism evidence="6">
    <name type="scientific">Microbacterium sp. LWS13-1.2</name>
    <dbReference type="NCBI Taxonomy" id="3135264"/>
    <lineage>
        <taxon>Bacteria</taxon>
        <taxon>Bacillati</taxon>
        <taxon>Actinomycetota</taxon>
        <taxon>Actinomycetes</taxon>
        <taxon>Micrococcales</taxon>
        <taxon>Microbacteriaceae</taxon>
        <taxon>Microbacterium</taxon>
    </lineage>
</organism>
<dbReference type="SUPFAM" id="SSF110738">
    <property type="entry name" value="Glycerate kinase I"/>
    <property type="match status" value="1"/>
</dbReference>
<evidence type="ECO:0000256" key="4">
    <source>
        <dbReference type="PIRNR" id="PIRNR006078"/>
    </source>
</evidence>
<dbReference type="GO" id="GO:0008887">
    <property type="term" value="F:glycerate kinase activity"/>
    <property type="evidence" value="ECO:0007669"/>
    <property type="project" value="UniProtKB-UniRule"/>
</dbReference>
<dbReference type="PANTHER" id="PTHR21599">
    <property type="entry name" value="GLYCERATE KINASE"/>
    <property type="match status" value="1"/>
</dbReference>
<evidence type="ECO:0000313" key="6">
    <source>
        <dbReference type="EMBL" id="WZO34407.1"/>
    </source>
</evidence>
<dbReference type="InterPro" id="IPR004381">
    <property type="entry name" value="Glycerate_kinase"/>
</dbReference>
<comment type="similarity">
    <text evidence="1 4">Belongs to the glycerate kinase type-1 family.</text>
</comment>
<dbReference type="RefSeq" id="WP_349425296.1">
    <property type="nucleotide sequence ID" value="NZ_CP151632.1"/>
</dbReference>
<proteinExistence type="inferred from homology"/>
<keyword evidence="2 4" id="KW-0808">Transferase</keyword>
<evidence type="ECO:0000256" key="1">
    <source>
        <dbReference type="ARBA" id="ARBA00006284"/>
    </source>
</evidence>
<dbReference type="AlphaFoldDB" id="A0AAU6SC13"/>
<dbReference type="InterPro" id="IPR018197">
    <property type="entry name" value="Glycerate_kinase_RE-like"/>
</dbReference>
<dbReference type="Pfam" id="PF02595">
    <property type="entry name" value="Gly_kinase"/>
    <property type="match status" value="1"/>
</dbReference>
<dbReference type="PIRSF" id="PIRSF006078">
    <property type="entry name" value="GlxK"/>
    <property type="match status" value="1"/>
</dbReference>
<dbReference type="PANTHER" id="PTHR21599:SF0">
    <property type="entry name" value="GLYCERATE KINASE"/>
    <property type="match status" value="1"/>
</dbReference>
<dbReference type="InterPro" id="IPR036129">
    <property type="entry name" value="Glycerate_kinase_sf"/>
</dbReference>
<reference evidence="6" key="1">
    <citation type="submission" date="2024-04" db="EMBL/GenBank/DDBJ databases">
        <authorList>
            <person name="Roder T."/>
            <person name="Oberhansli S."/>
            <person name="Kreuzer M."/>
        </authorList>
    </citation>
    <scope>NUCLEOTIDE SEQUENCE</scope>
    <source>
        <strain evidence="6">LWS13-1.2</strain>
    </source>
</reference>
<feature type="region of interest" description="Disordered" evidence="5">
    <location>
        <begin position="365"/>
        <end position="384"/>
    </location>
</feature>
<name>A0AAU6SC13_9MICO</name>
<evidence type="ECO:0000256" key="3">
    <source>
        <dbReference type="ARBA" id="ARBA00022777"/>
    </source>
</evidence>
<dbReference type="InterPro" id="IPR018193">
    <property type="entry name" value="Glyc_kinase_flavodox-like_fold"/>
</dbReference>
<keyword evidence="3 4" id="KW-0418">Kinase</keyword>
<dbReference type="EMBL" id="CP151632">
    <property type="protein sequence ID" value="WZO34407.1"/>
    <property type="molecule type" value="Genomic_DNA"/>
</dbReference>
<accession>A0AAU6SC13</accession>
<dbReference type="Gene3D" id="3.40.50.10350">
    <property type="entry name" value="Glycerate kinase, domain 1"/>
    <property type="match status" value="1"/>
</dbReference>
<protein>
    <submittedName>
        <fullName evidence="6">Glycerate kinase</fullName>
    </submittedName>
</protein>
<sequence>MARTVVIAPDSFKGTIGAAAAAEALAGGWSRVRPSDDVRLMPMADGGEGTVDAFAAAVPGARRMPVTVTGPEGTPVEASWVLLPATADAPRGTAVVELANTSGIELLGAPPRLRPLDAHTRGFGEAIAAALAHGVSRLVLGIGSSSSTDGGTGMLTALGARFTDAAGAPIVDGARGVAAVSAADLSGLVPLPPEGVTVLSDVTNPLLGTRGAAAVFGPQKGADPDDVLALDAGLARLAALVDADPDAAGAGAAGGTGFGLLAWGARLVPGSAAVADLVGLADAVAQASFVVTGEGSYDGQSAAGKVPAHVAAIATSAGVPVGLVAGRITADADVSDFAATASLTELAGSGAAAMADAGRWLEQAGAQLARRSPSADGAADPRVS</sequence>
<evidence type="ECO:0000256" key="5">
    <source>
        <dbReference type="SAM" id="MobiDB-lite"/>
    </source>
</evidence>